<reference evidence="4" key="2">
    <citation type="submission" date="2023-06" db="EMBL/GenBank/DDBJ databases">
        <authorList>
            <person name="Ma L."/>
            <person name="Liu K.-W."/>
            <person name="Li Z."/>
            <person name="Hsiao Y.-Y."/>
            <person name="Qi Y."/>
            <person name="Fu T."/>
            <person name="Tang G."/>
            <person name="Zhang D."/>
            <person name="Sun W.-H."/>
            <person name="Liu D.-K."/>
            <person name="Li Y."/>
            <person name="Chen G.-Z."/>
            <person name="Liu X.-D."/>
            <person name="Liao X.-Y."/>
            <person name="Jiang Y.-T."/>
            <person name="Yu X."/>
            <person name="Hao Y."/>
            <person name="Huang J."/>
            <person name="Zhao X.-W."/>
            <person name="Ke S."/>
            <person name="Chen Y.-Y."/>
            <person name="Wu W.-L."/>
            <person name="Hsu J.-L."/>
            <person name="Lin Y.-F."/>
            <person name="Huang M.-D."/>
            <person name="Li C.-Y."/>
            <person name="Huang L."/>
            <person name="Wang Z.-W."/>
            <person name="Zhao X."/>
            <person name="Zhong W.-Y."/>
            <person name="Peng D.-H."/>
            <person name="Ahmad S."/>
            <person name="Lan S."/>
            <person name="Zhang J.-S."/>
            <person name="Tsai W.-C."/>
            <person name="Van De Peer Y."/>
            <person name="Liu Z.-J."/>
        </authorList>
    </citation>
    <scope>NUCLEOTIDE SEQUENCE</scope>
    <source>
        <strain evidence="4">CP</strain>
        <tissue evidence="4">Leaves</tissue>
    </source>
</reference>
<dbReference type="PANTHER" id="PTHR35490">
    <property type="entry name" value="BACTERIOPHAGE N4 ADSORPTION B PROTEIN"/>
    <property type="match status" value="1"/>
</dbReference>
<feature type="compositionally biased region" description="Basic and acidic residues" evidence="2">
    <location>
        <begin position="208"/>
        <end position="227"/>
    </location>
</feature>
<feature type="region of interest" description="Disordered" evidence="2">
    <location>
        <begin position="203"/>
        <end position="227"/>
    </location>
</feature>
<evidence type="ECO:0000256" key="2">
    <source>
        <dbReference type="SAM" id="MobiDB-lite"/>
    </source>
</evidence>
<evidence type="ECO:0000256" key="3">
    <source>
        <dbReference type="SAM" id="Phobius"/>
    </source>
</evidence>
<evidence type="ECO:0000313" key="5">
    <source>
        <dbReference type="Proteomes" id="UP001180020"/>
    </source>
</evidence>
<name>A0AAV9CWC9_ACOCL</name>
<comment type="caution">
    <text evidence="4">The sequence shown here is derived from an EMBL/GenBank/DDBJ whole genome shotgun (WGS) entry which is preliminary data.</text>
</comment>
<feature type="transmembrane region" description="Helical" evidence="3">
    <location>
        <begin position="158"/>
        <end position="179"/>
    </location>
</feature>
<proteinExistence type="predicted"/>
<dbReference type="EMBL" id="JAUJYO010000017">
    <property type="protein sequence ID" value="KAK1292477.1"/>
    <property type="molecule type" value="Genomic_DNA"/>
</dbReference>
<feature type="region of interest" description="Disordered" evidence="2">
    <location>
        <begin position="1"/>
        <end position="28"/>
    </location>
</feature>
<evidence type="ECO:0000256" key="1">
    <source>
        <dbReference type="SAM" id="Coils"/>
    </source>
</evidence>
<protein>
    <submittedName>
        <fullName evidence="4">Uncharacterized protein</fullName>
    </submittedName>
</protein>
<gene>
    <name evidence="4" type="ORF">QJS10_CPB17g00790</name>
</gene>
<keyword evidence="5" id="KW-1185">Reference proteome</keyword>
<evidence type="ECO:0000313" key="4">
    <source>
        <dbReference type="EMBL" id="KAK1292477.1"/>
    </source>
</evidence>
<sequence length="227" mass="25199">MEGLGAERDEDVEGSMSVDTTCSSDLGDGGSLGRGGSFGRLTLLSSLTEFYDAAEVAIVLVRSKTDMYSVASFISGSSDMVKIFQKLAVTKFISKAIRKAEACAEIETIIDAKNHEIVRLRDRLQRCEDVNHEMSQRNQEIVELNRQKQRRGKARQRWIWNCIGLSITIGASIIAFSYLPHSGRILPSTPDHVADVTTAMIEESGSSDPRHLKTKPRWDDIQKSSYS</sequence>
<organism evidence="4 5">
    <name type="scientific">Acorus calamus</name>
    <name type="common">Sweet flag</name>
    <dbReference type="NCBI Taxonomy" id="4465"/>
    <lineage>
        <taxon>Eukaryota</taxon>
        <taxon>Viridiplantae</taxon>
        <taxon>Streptophyta</taxon>
        <taxon>Embryophyta</taxon>
        <taxon>Tracheophyta</taxon>
        <taxon>Spermatophyta</taxon>
        <taxon>Magnoliopsida</taxon>
        <taxon>Liliopsida</taxon>
        <taxon>Acoraceae</taxon>
        <taxon>Acorus</taxon>
    </lineage>
</organism>
<dbReference type="Proteomes" id="UP001180020">
    <property type="component" value="Unassembled WGS sequence"/>
</dbReference>
<keyword evidence="3" id="KW-0472">Membrane</keyword>
<dbReference type="PANTHER" id="PTHR35490:SF3">
    <property type="entry name" value="(WILD MALAYSIAN BANANA) HYPOTHETICAL PROTEIN"/>
    <property type="match status" value="1"/>
</dbReference>
<keyword evidence="1" id="KW-0175">Coiled coil</keyword>
<keyword evidence="3" id="KW-1133">Transmembrane helix</keyword>
<feature type="coiled-coil region" evidence="1">
    <location>
        <begin position="110"/>
        <end position="147"/>
    </location>
</feature>
<dbReference type="AlphaFoldDB" id="A0AAV9CWC9"/>
<accession>A0AAV9CWC9</accession>
<reference evidence="4" key="1">
    <citation type="journal article" date="2023" name="Nat. Commun.">
        <title>Diploid and tetraploid genomes of Acorus and the evolution of monocots.</title>
        <authorList>
            <person name="Ma L."/>
            <person name="Liu K.W."/>
            <person name="Li Z."/>
            <person name="Hsiao Y.Y."/>
            <person name="Qi Y."/>
            <person name="Fu T."/>
            <person name="Tang G.D."/>
            <person name="Zhang D."/>
            <person name="Sun W.H."/>
            <person name="Liu D.K."/>
            <person name="Li Y."/>
            <person name="Chen G.Z."/>
            <person name="Liu X.D."/>
            <person name="Liao X.Y."/>
            <person name="Jiang Y.T."/>
            <person name="Yu X."/>
            <person name="Hao Y."/>
            <person name="Huang J."/>
            <person name="Zhao X.W."/>
            <person name="Ke S."/>
            <person name="Chen Y.Y."/>
            <person name="Wu W.L."/>
            <person name="Hsu J.L."/>
            <person name="Lin Y.F."/>
            <person name="Huang M.D."/>
            <person name="Li C.Y."/>
            <person name="Huang L."/>
            <person name="Wang Z.W."/>
            <person name="Zhao X."/>
            <person name="Zhong W.Y."/>
            <person name="Peng D.H."/>
            <person name="Ahmad S."/>
            <person name="Lan S."/>
            <person name="Zhang J.S."/>
            <person name="Tsai W.C."/>
            <person name="Van de Peer Y."/>
            <person name="Liu Z.J."/>
        </authorList>
    </citation>
    <scope>NUCLEOTIDE SEQUENCE</scope>
    <source>
        <strain evidence="4">CP</strain>
    </source>
</reference>
<keyword evidence="3" id="KW-0812">Transmembrane</keyword>